<name>A0AA42X005_SPHYA</name>
<evidence type="ECO:0000313" key="2">
    <source>
        <dbReference type="Proteomes" id="UP001162318"/>
    </source>
</evidence>
<sequence>MASPYTLKQQTVNTASQWQLEFTWPRMTAADAEKCAAWLDSLSGQVGTFRYSPRQAYASALAGRTLAQSAFADTSAVRLAGWPANSASGLRVGQLFQLGTQLLRIITAPSQADAAGRCIVEFSTPLRANFNAGAAVDFTSPEGLFRLSASEGNGYTLTPDRLPEFGTIVAKEAVE</sequence>
<gene>
    <name evidence="1" type="ORF">N5J77_27765</name>
</gene>
<dbReference type="EMBL" id="JAOCKX010000077">
    <property type="protein sequence ID" value="MDH2134934.1"/>
    <property type="molecule type" value="Genomic_DNA"/>
</dbReference>
<evidence type="ECO:0000313" key="1">
    <source>
        <dbReference type="EMBL" id="MDH2134934.1"/>
    </source>
</evidence>
<comment type="caution">
    <text evidence="1">The sequence shown here is derived from an EMBL/GenBank/DDBJ whole genome shotgun (WGS) entry which is preliminary data.</text>
</comment>
<dbReference type="RefSeq" id="WP_279731090.1">
    <property type="nucleotide sequence ID" value="NZ_JAOCKX010000077.1"/>
</dbReference>
<accession>A0AA42X005</accession>
<reference evidence="1" key="1">
    <citation type="submission" date="2022-09" db="EMBL/GenBank/DDBJ databases">
        <title>Intensive care unit water sources are persistently colonized with multi-drug resistant bacteria and are the site of extensive horizontal gene transfer of antibiotic resistance genes.</title>
        <authorList>
            <person name="Diorio-Toth L."/>
        </authorList>
    </citation>
    <scope>NUCLEOTIDE SEQUENCE</scope>
    <source>
        <strain evidence="1">GD03659</strain>
    </source>
</reference>
<organism evidence="1 2">
    <name type="scientific">Sphingobium yanoikuyae</name>
    <name type="common">Sphingomonas yanoikuyae</name>
    <dbReference type="NCBI Taxonomy" id="13690"/>
    <lineage>
        <taxon>Bacteria</taxon>
        <taxon>Pseudomonadati</taxon>
        <taxon>Pseudomonadota</taxon>
        <taxon>Alphaproteobacteria</taxon>
        <taxon>Sphingomonadales</taxon>
        <taxon>Sphingomonadaceae</taxon>
        <taxon>Sphingobium</taxon>
    </lineage>
</organism>
<proteinExistence type="predicted"/>
<dbReference type="Proteomes" id="UP001162318">
    <property type="component" value="Unassembled WGS sequence"/>
</dbReference>
<protein>
    <submittedName>
        <fullName evidence="1">Uncharacterized protein</fullName>
    </submittedName>
</protein>
<dbReference type="AlphaFoldDB" id="A0AA42X005"/>